<dbReference type="EMBL" id="JAANYN010000013">
    <property type="protein sequence ID" value="NHE59409.1"/>
    <property type="molecule type" value="Genomic_DNA"/>
</dbReference>
<sequence>MTSGLYHIALLCLFSLASTFIPSFRDIIQDPTLSIVPAEKVSLFKSDKKSEYPSPNNQTPALEPFVGSFDLIASQAFPNGTTRADTMSFYFGREKTAIIIHAKGSQPDMRMVFHPSAASITALFEMKGRKGGYVLPMNDKYWPGMKHANGKVKIIANAQPGYTGETRTIEGYSCEKVLAESSDYKAEMWITKDIPLNMMQILSYQTVGAGKSQDELNQFEQFGVKGLPLQVNLNSKQGKAAVQLNLINFQDSIDDAIFSSEGHELSNVE</sequence>
<dbReference type="Pfam" id="PF14371">
    <property type="entry name" value="DUF4412"/>
    <property type="match status" value="1"/>
</dbReference>
<evidence type="ECO:0000313" key="3">
    <source>
        <dbReference type="Proteomes" id="UP000649799"/>
    </source>
</evidence>
<reference evidence="2 3" key="1">
    <citation type="submission" date="2020-03" db="EMBL/GenBank/DDBJ databases">
        <title>Cyclobacterium plantarum sp. nov., a marine bacterium isolated from a coastal-marine wetland.</title>
        <authorList>
            <person name="Sanchez-Porro C."/>
            <person name="Ventosa A."/>
            <person name="Amoozegar M."/>
        </authorList>
    </citation>
    <scope>NUCLEOTIDE SEQUENCE [LARGE SCALE GENOMIC DNA]</scope>
    <source>
        <strain evidence="2 3">GBPx2</strain>
    </source>
</reference>
<protein>
    <submittedName>
        <fullName evidence="2">DUF4412 domain-containing protein</fullName>
    </submittedName>
</protein>
<name>A0ABX0HCH5_9BACT</name>
<dbReference type="RefSeq" id="WP_166150800.1">
    <property type="nucleotide sequence ID" value="NZ_JAANYN010000013.1"/>
</dbReference>
<feature type="domain" description="DUF4412" evidence="1">
    <location>
        <begin position="156"/>
        <end position="258"/>
    </location>
</feature>
<dbReference type="InterPro" id="IPR025524">
    <property type="entry name" value="DUF4412"/>
</dbReference>
<comment type="caution">
    <text evidence="2">The sequence shown here is derived from an EMBL/GenBank/DDBJ whole genome shotgun (WGS) entry which is preliminary data.</text>
</comment>
<keyword evidence="3" id="KW-1185">Reference proteome</keyword>
<evidence type="ECO:0000259" key="1">
    <source>
        <dbReference type="Pfam" id="PF14371"/>
    </source>
</evidence>
<evidence type="ECO:0000313" key="2">
    <source>
        <dbReference type="EMBL" id="NHE59409.1"/>
    </source>
</evidence>
<proteinExistence type="predicted"/>
<dbReference type="Proteomes" id="UP000649799">
    <property type="component" value="Unassembled WGS sequence"/>
</dbReference>
<organism evidence="2 3">
    <name type="scientific">Cyclobacterium plantarum</name>
    <dbReference type="NCBI Taxonomy" id="2716263"/>
    <lineage>
        <taxon>Bacteria</taxon>
        <taxon>Pseudomonadati</taxon>
        <taxon>Bacteroidota</taxon>
        <taxon>Cytophagia</taxon>
        <taxon>Cytophagales</taxon>
        <taxon>Cyclobacteriaceae</taxon>
        <taxon>Cyclobacterium</taxon>
    </lineage>
</organism>
<gene>
    <name evidence="2" type="ORF">G9Q97_21570</name>
</gene>
<accession>A0ABX0HCH5</accession>